<keyword evidence="12" id="KW-1185">Reference proteome</keyword>
<evidence type="ECO:0000256" key="5">
    <source>
        <dbReference type="ARBA" id="ARBA00022801"/>
    </source>
</evidence>
<evidence type="ECO:0000256" key="3">
    <source>
        <dbReference type="ARBA" id="ARBA00012755"/>
    </source>
</evidence>
<dbReference type="AlphaFoldDB" id="A0A9X3C8D7"/>
<evidence type="ECO:0000256" key="7">
    <source>
        <dbReference type="ARBA" id="ARBA00023295"/>
    </source>
</evidence>
<dbReference type="FunFam" id="3.20.20.70:FF:000202">
    <property type="entry name" value="Alpha-galactosidase"/>
    <property type="match status" value="1"/>
</dbReference>
<dbReference type="Proteomes" id="UP001151133">
    <property type="component" value="Unassembled WGS sequence"/>
</dbReference>
<feature type="domain" description="Alpha galactosidase C-terminal" evidence="10">
    <location>
        <begin position="318"/>
        <end position="402"/>
    </location>
</feature>
<gene>
    <name evidence="11" type="ORF">OIU80_14805</name>
</gene>
<evidence type="ECO:0000256" key="4">
    <source>
        <dbReference type="ARBA" id="ARBA00022729"/>
    </source>
</evidence>
<evidence type="ECO:0000313" key="11">
    <source>
        <dbReference type="EMBL" id="MCV9933552.1"/>
    </source>
</evidence>
<comment type="caution">
    <text evidence="11">The sequence shown here is derived from an EMBL/GenBank/DDBJ whole genome shotgun (WGS) entry which is preliminary data.</text>
</comment>
<dbReference type="PANTHER" id="PTHR11452:SF75">
    <property type="entry name" value="ALPHA-GALACTOSIDASE MEL1"/>
    <property type="match status" value="1"/>
</dbReference>
<dbReference type="SUPFAM" id="SSF51011">
    <property type="entry name" value="Glycosyl hydrolase domain"/>
    <property type="match status" value="1"/>
</dbReference>
<evidence type="ECO:0000256" key="9">
    <source>
        <dbReference type="SAM" id="SignalP"/>
    </source>
</evidence>
<dbReference type="Gene3D" id="3.20.20.70">
    <property type="entry name" value="Aldolase class I"/>
    <property type="match status" value="1"/>
</dbReference>
<keyword evidence="5 8" id="KW-0378">Hydrolase</keyword>
<dbReference type="Pfam" id="PF16499">
    <property type="entry name" value="Melibiase_2"/>
    <property type="match status" value="1"/>
</dbReference>
<feature type="chain" id="PRO_5040795965" description="Alpha-galactosidase" evidence="9">
    <location>
        <begin position="24"/>
        <end position="405"/>
    </location>
</feature>
<dbReference type="RefSeq" id="WP_264287764.1">
    <property type="nucleotide sequence ID" value="NZ_JAOZEV010000012.1"/>
</dbReference>
<evidence type="ECO:0000256" key="8">
    <source>
        <dbReference type="RuleBase" id="RU361168"/>
    </source>
</evidence>
<keyword evidence="6 8" id="KW-1015">Disulfide bond</keyword>
<dbReference type="SUPFAM" id="SSF51445">
    <property type="entry name" value="(Trans)glycosidases"/>
    <property type="match status" value="1"/>
</dbReference>
<dbReference type="InterPro" id="IPR002241">
    <property type="entry name" value="Glyco_hydro_27"/>
</dbReference>
<feature type="signal peptide" evidence="9">
    <location>
        <begin position="1"/>
        <end position="23"/>
    </location>
</feature>
<evidence type="ECO:0000256" key="6">
    <source>
        <dbReference type="ARBA" id="ARBA00023157"/>
    </source>
</evidence>
<dbReference type="EMBL" id="JAOZEV010000012">
    <property type="protein sequence ID" value="MCV9933552.1"/>
    <property type="molecule type" value="Genomic_DNA"/>
</dbReference>
<dbReference type="InterPro" id="IPR041233">
    <property type="entry name" value="Melibiase_C"/>
</dbReference>
<dbReference type="Gene3D" id="2.60.40.1180">
    <property type="entry name" value="Golgi alpha-mannosidase II"/>
    <property type="match status" value="1"/>
</dbReference>
<protein>
    <recommendedName>
        <fullName evidence="3 8">Alpha-galactosidase</fullName>
        <ecNumber evidence="3 8">3.2.1.22</ecNumber>
    </recommendedName>
    <alternativeName>
        <fullName evidence="8">Melibiase</fullName>
    </alternativeName>
</protein>
<dbReference type="GO" id="GO:0004557">
    <property type="term" value="F:alpha-galactosidase activity"/>
    <property type="evidence" value="ECO:0007669"/>
    <property type="project" value="UniProtKB-EC"/>
</dbReference>
<reference evidence="11" key="1">
    <citation type="submission" date="2022-10" db="EMBL/GenBank/DDBJ databases">
        <title>Two novel species of Flavobacterium.</title>
        <authorList>
            <person name="Liu Q."/>
            <person name="Xin Y.-H."/>
        </authorList>
    </citation>
    <scope>NUCLEOTIDE SEQUENCE</scope>
    <source>
        <strain evidence="11">LS1R47</strain>
    </source>
</reference>
<dbReference type="PROSITE" id="PS00512">
    <property type="entry name" value="ALPHA_GALACTOSIDASE"/>
    <property type="match status" value="1"/>
</dbReference>
<evidence type="ECO:0000256" key="1">
    <source>
        <dbReference type="ARBA" id="ARBA00001255"/>
    </source>
</evidence>
<dbReference type="GO" id="GO:0016052">
    <property type="term" value="P:carbohydrate catabolic process"/>
    <property type="evidence" value="ECO:0007669"/>
    <property type="project" value="UniProtKB-ARBA"/>
</dbReference>
<comment type="catalytic activity">
    <reaction evidence="1 8">
        <text>Hydrolysis of terminal, non-reducing alpha-D-galactose residues in alpha-D-galactosides, including galactose oligosaccharides, galactomannans and galactolipids.</text>
        <dbReference type="EC" id="3.2.1.22"/>
    </reaction>
</comment>
<proteinExistence type="inferred from homology"/>
<dbReference type="InterPro" id="IPR013780">
    <property type="entry name" value="Glyco_hydro_b"/>
</dbReference>
<dbReference type="InterPro" id="IPR017853">
    <property type="entry name" value="GH"/>
</dbReference>
<name>A0A9X3C8D7_9FLAO</name>
<comment type="similarity">
    <text evidence="2 8">Belongs to the glycosyl hydrolase 27 family.</text>
</comment>
<organism evidence="11 12">
    <name type="scientific">Flavobacterium frigoritolerans</name>
    <dbReference type="NCBI Taxonomy" id="2987686"/>
    <lineage>
        <taxon>Bacteria</taxon>
        <taxon>Pseudomonadati</taxon>
        <taxon>Bacteroidota</taxon>
        <taxon>Flavobacteriia</taxon>
        <taxon>Flavobacteriales</taxon>
        <taxon>Flavobacteriaceae</taxon>
        <taxon>Flavobacterium</taxon>
    </lineage>
</organism>
<evidence type="ECO:0000256" key="2">
    <source>
        <dbReference type="ARBA" id="ARBA00009743"/>
    </source>
</evidence>
<dbReference type="EC" id="3.2.1.22" evidence="3 8"/>
<keyword evidence="4 9" id="KW-0732">Signal</keyword>
<dbReference type="PRINTS" id="PR00740">
    <property type="entry name" value="GLHYDRLASE27"/>
</dbReference>
<dbReference type="InterPro" id="IPR000111">
    <property type="entry name" value="Glyco_hydro_27/36_CS"/>
</dbReference>
<sequence>MKYLKVKNWALMSIAIFCTQLNAQKTDNLVLTPPMGWNSWNTFHTDIDEKMVMETADILVSSGMKDAGYIYLVLDDGWMAMERDNLGNLVPDPKKFPNGIKAVADYVHSKGLKFGMYNCAGTLTCQKYPGTRGYEYQDARNYAAWDVDFLKYDWCNTAGINAKEAYTTMSDALKKTGKPIVFSICEWGVNKPWEWGEGVGQLWRTTEDIYQIFDSVHDEGTWNSLSVMHIADLQSNLRKYSGPGHWNDPDMLEVGNGMTYNEDKAHFSLWSIMAAPLIAGNDIRKMSKQTLEILTNKDVLDIDQDPLGIQGFRYLDKDGLQVWCKPLKNGDWAICFINRKTESKSISFDWSKENIVDTIFKYTLDNKNTYNLFDVWRKKNVGTTAKMLNETIEPHGVLMYRLRKV</sequence>
<dbReference type="PANTHER" id="PTHR11452">
    <property type="entry name" value="ALPHA-GALACTOSIDASE/ALPHA-N-ACETYLGALACTOSAMINIDASE"/>
    <property type="match status" value="1"/>
</dbReference>
<evidence type="ECO:0000313" key="12">
    <source>
        <dbReference type="Proteomes" id="UP001151133"/>
    </source>
</evidence>
<dbReference type="Pfam" id="PF17801">
    <property type="entry name" value="Melibiase_C"/>
    <property type="match status" value="1"/>
</dbReference>
<dbReference type="InterPro" id="IPR013785">
    <property type="entry name" value="Aldolase_TIM"/>
</dbReference>
<keyword evidence="7 8" id="KW-0326">Glycosidase</keyword>
<evidence type="ECO:0000259" key="10">
    <source>
        <dbReference type="Pfam" id="PF17801"/>
    </source>
</evidence>
<accession>A0A9X3C8D7</accession>
<dbReference type="CDD" id="cd14792">
    <property type="entry name" value="GH27"/>
    <property type="match status" value="1"/>
</dbReference>